<feature type="transmembrane region" description="Helical" evidence="5">
    <location>
        <begin position="147"/>
        <end position="164"/>
    </location>
</feature>
<feature type="domain" description="Cytochrome c" evidence="6">
    <location>
        <begin position="27"/>
        <end position="120"/>
    </location>
</feature>
<dbReference type="SUPFAM" id="SSF46626">
    <property type="entry name" value="Cytochrome c"/>
    <property type="match status" value="1"/>
</dbReference>
<dbReference type="SUPFAM" id="SSF48695">
    <property type="entry name" value="Multiheme cytochromes"/>
    <property type="match status" value="1"/>
</dbReference>
<gene>
    <name evidence="7" type="ORF">A4D02_01595</name>
</gene>
<dbReference type="Proteomes" id="UP000192277">
    <property type="component" value="Unassembled WGS sequence"/>
</dbReference>
<dbReference type="PROSITE" id="PS51007">
    <property type="entry name" value="CYTC"/>
    <property type="match status" value="1"/>
</dbReference>
<sequence>MIDHRATVKRILISALFFLLLSVGNKLSAQDGKVIFQNTCASCHSVFKDLTGPALGGVTSRGPWTDRKKLYEWVHNPSKFMTTDPYTQGLKQKFGITMTAFDGLSTKEIDAVIDYVEKTFKAGPPTTGGTPSSAAGGQVMDEKDNSILYGVLTLILAVVALIMLQVNSNLKKLADDKDGLPAYEPIPFYRNKSYITLLVLVLFVIGGFYIVKGAIGLGRSQNYQPEQPIFYSHKVHAGVNQINCLYCHGGAMEGKHANIPSVNICMNCHMTINEYTGTAGKLFREDGTEVNGTDEIKKIYAAAGWDASKKQYTGETHEIAWTKIHNLPDHVYFNHSQHVNAGKVQCQTCHGEITKMDEVYQFADLSMGWCINCHRTTKVNFGGKNGEDGNKFYSIYKKYHDEIKEGKRDSVTVNDIGGTECQKCHY</sequence>
<dbReference type="PANTHER" id="PTHR39425">
    <property type="entry name" value="LIPOPROTEIN CYTOCHROME C"/>
    <property type="match status" value="1"/>
</dbReference>
<evidence type="ECO:0000256" key="1">
    <source>
        <dbReference type="ARBA" id="ARBA00022617"/>
    </source>
</evidence>
<dbReference type="RefSeq" id="WP_014222602.1">
    <property type="nucleotide sequence ID" value="NZ_LWBO01000001.1"/>
</dbReference>
<dbReference type="Pfam" id="PF00034">
    <property type="entry name" value="Cytochrom_C"/>
    <property type="match status" value="1"/>
</dbReference>
<keyword evidence="5" id="KW-0812">Transmembrane</keyword>
<dbReference type="Gene3D" id="1.10.760.10">
    <property type="entry name" value="Cytochrome c-like domain"/>
    <property type="match status" value="1"/>
</dbReference>
<proteinExistence type="predicted"/>
<protein>
    <submittedName>
        <fullName evidence="7">Cytochrome C</fullName>
    </submittedName>
</protein>
<dbReference type="InterPro" id="IPR036280">
    <property type="entry name" value="Multihaem_cyt_sf"/>
</dbReference>
<evidence type="ECO:0000313" key="8">
    <source>
        <dbReference type="Proteomes" id="UP000192277"/>
    </source>
</evidence>
<dbReference type="PANTHER" id="PTHR39425:SF1">
    <property type="entry name" value="CYTOCHROME C7-LIKE DOMAIN-CONTAINING PROTEIN"/>
    <property type="match status" value="1"/>
</dbReference>
<evidence type="ECO:0000256" key="2">
    <source>
        <dbReference type="ARBA" id="ARBA00022723"/>
    </source>
</evidence>
<organism evidence="7 8">
    <name type="scientific">Niastella koreensis</name>
    <dbReference type="NCBI Taxonomy" id="354356"/>
    <lineage>
        <taxon>Bacteria</taxon>
        <taxon>Pseudomonadati</taxon>
        <taxon>Bacteroidota</taxon>
        <taxon>Chitinophagia</taxon>
        <taxon>Chitinophagales</taxon>
        <taxon>Chitinophagaceae</taxon>
        <taxon>Niastella</taxon>
    </lineage>
</organism>
<dbReference type="CDD" id="cd08168">
    <property type="entry name" value="Cytochrom_C3"/>
    <property type="match status" value="2"/>
</dbReference>
<comment type="caution">
    <text evidence="7">The sequence shown here is derived from an EMBL/GenBank/DDBJ whole genome shotgun (WGS) entry which is preliminary data.</text>
</comment>
<evidence type="ECO:0000256" key="3">
    <source>
        <dbReference type="ARBA" id="ARBA00023004"/>
    </source>
</evidence>
<evidence type="ECO:0000256" key="4">
    <source>
        <dbReference type="PROSITE-ProRule" id="PRU00433"/>
    </source>
</evidence>
<evidence type="ECO:0000313" key="7">
    <source>
        <dbReference type="EMBL" id="OQP55040.1"/>
    </source>
</evidence>
<keyword evidence="8" id="KW-1185">Reference proteome</keyword>
<feature type="transmembrane region" description="Helical" evidence="5">
    <location>
        <begin position="194"/>
        <end position="211"/>
    </location>
</feature>
<dbReference type="InterPro" id="IPR036909">
    <property type="entry name" value="Cyt_c-like_dom_sf"/>
</dbReference>
<name>A0ABX3P778_9BACT</name>
<evidence type="ECO:0000256" key="5">
    <source>
        <dbReference type="SAM" id="Phobius"/>
    </source>
</evidence>
<keyword evidence="5" id="KW-1133">Transmembrane helix</keyword>
<dbReference type="EMBL" id="LWBO01000001">
    <property type="protein sequence ID" value="OQP55040.1"/>
    <property type="molecule type" value="Genomic_DNA"/>
</dbReference>
<accession>A0ABX3P778</accession>
<keyword evidence="5" id="KW-0472">Membrane</keyword>
<keyword evidence="2 4" id="KW-0479">Metal-binding</keyword>
<evidence type="ECO:0000259" key="6">
    <source>
        <dbReference type="PROSITE" id="PS51007"/>
    </source>
</evidence>
<dbReference type="Gene3D" id="3.90.10.10">
    <property type="entry name" value="Cytochrome C3"/>
    <property type="match status" value="2"/>
</dbReference>
<keyword evidence="1 4" id="KW-0349">Heme</keyword>
<reference evidence="7 8" key="1">
    <citation type="submission" date="2016-04" db="EMBL/GenBank/DDBJ databases">
        <authorList>
            <person name="Chen L."/>
            <person name="Zhuang W."/>
            <person name="Wang G."/>
        </authorList>
    </citation>
    <scope>NUCLEOTIDE SEQUENCE [LARGE SCALE GENOMIC DNA]</scope>
    <source>
        <strain evidence="8">GR20</strain>
    </source>
</reference>
<dbReference type="InterPro" id="IPR009056">
    <property type="entry name" value="Cyt_c-like_dom"/>
</dbReference>
<keyword evidence="3 4" id="KW-0408">Iron</keyword>